<evidence type="ECO:0000313" key="6">
    <source>
        <dbReference type="EMBL" id="KAK1936126.1"/>
    </source>
</evidence>
<reference evidence="6" key="1">
    <citation type="journal article" date="2014" name="Nucleic Acids Res.">
        <title>The evolutionary dynamics of variant antigen genes in Babesia reveal a history of genomic innovation underlying host-parasite interaction.</title>
        <authorList>
            <person name="Jackson A.P."/>
            <person name="Otto T.D."/>
            <person name="Darby A."/>
            <person name="Ramaprasad A."/>
            <person name="Xia D."/>
            <person name="Echaide I.E."/>
            <person name="Farber M."/>
            <person name="Gahlot S."/>
            <person name="Gamble J."/>
            <person name="Gupta D."/>
            <person name="Gupta Y."/>
            <person name="Jackson L."/>
            <person name="Malandrin L."/>
            <person name="Malas T.B."/>
            <person name="Moussa E."/>
            <person name="Nair M."/>
            <person name="Reid A.J."/>
            <person name="Sanders M."/>
            <person name="Sharma J."/>
            <person name="Tracey A."/>
            <person name="Quail M.A."/>
            <person name="Weir W."/>
            <person name="Wastling J.M."/>
            <person name="Hall N."/>
            <person name="Willadsen P."/>
            <person name="Lingelbach K."/>
            <person name="Shiels B."/>
            <person name="Tait A."/>
            <person name="Berriman M."/>
            <person name="Allred D.R."/>
            <person name="Pain A."/>
        </authorList>
    </citation>
    <scope>NUCLEOTIDE SEQUENCE</scope>
    <source>
        <strain evidence="6">1802A</strain>
    </source>
</reference>
<dbReference type="EMBL" id="JAHBMH010000044">
    <property type="protein sequence ID" value="KAK1936126.1"/>
    <property type="molecule type" value="Genomic_DNA"/>
</dbReference>
<keyword evidence="7" id="KW-1185">Reference proteome</keyword>
<keyword evidence="4" id="KW-0653">Protein transport</keyword>
<evidence type="ECO:0000256" key="1">
    <source>
        <dbReference type="ARBA" id="ARBA00004177"/>
    </source>
</evidence>
<reference evidence="6" key="2">
    <citation type="submission" date="2021-05" db="EMBL/GenBank/DDBJ databases">
        <authorList>
            <person name="Pain A."/>
        </authorList>
    </citation>
    <scope>NUCLEOTIDE SEQUENCE</scope>
    <source>
        <strain evidence="6">1802A</strain>
    </source>
</reference>
<sequence>MANVSSSTSAAGPLKLEEVLKKYFEYPLLVHTDVQILLNMQKNFKASLHRRRGSVKLNIRGCLQYEYADSLYSCPLLIQLDASYPYSAPFITVVPTSNMMIVNGHPLLTASGDVKMQYLEKWTQTHTLVEAMRHMCEAFQSSTPIYSLDHGYPPVGNSLLPDTASQTKPHHRSYVQFSLGNELNNLETTVLKPAAQTIRDIVTDLPSQYVVIVNDITAKLHSRKLEIMQAYNNDLRKYNIHNLCMIQWVPKCLEIGNTLKAQYIAKKKLQCIQRCEEDMLREIEMIDQYLSAVIEAARVIEYMQEVVVADMPRQLPPIESVVTFKSNADEQLCEAIVSEAAADSMLELLQSTLKRKQISVKRYVQYVRSICHDKFCFMKKRLSIIQSKDPLLV</sequence>
<dbReference type="PANTHER" id="PTHR23306">
    <property type="entry name" value="TUMOR SUSCEPTIBILITY GENE 101 PROTEIN-RELATED"/>
    <property type="match status" value="1"/>
</dbReference>
<accession>A0AAD9LH22</accession>
<dbReference type="PANTHER" id="PTHR23306:SF3">
    <property type="entry name" value="TUMOR SUPPRESSOR PROTEIN 101"/>
    <property type="match status" value="1"/>
</dbReference>
<keyword evidence="2" id="KW-0813">Transport</keyword>
<feature type="domain" description="UEV" evidence="5">
    <location>
        <begin position="11"/>
        <end position="149"/>
    </location>
</feature>
<dbReference type="InterPro" id="IPR016135">
    <property type="entry name" value="UBQ-conjugating_enzyme/RWD"/>
</dbReference>
<organism evidence="6 7">
    <name type="scientific">Babesia divergens</name>
    <dbReference type="NCBI Taxonomy" id="32595"/>
    <lineage>
        <taxon>Eukaryota</taxon>
        <taxon>Sar</taxon>
        <taxon>Alveolata</taxon>
        <taxon>Apicomplexa</taxon>
        <taxon>Aconoidasida</taxon>
        <taxon>Piroplasmida</taxon>
        <taxon>Babesiidae</taxon>
        <taxon>Babesia</taxon>
    </lineage>
</organism>
<dbReference type="GO" id="GO:0008333">
    <property type="term" value="P:endosome to lysosome transport"/>
    <property type="evidence" value="ECO:0007669"/>
    <property type="project" value="TreeGrafter"/>
</dbReference>
<name>A0AAD9LH22_BABDI</name>
<keyword evidence="3" id="KW-0967">Endosome</keyword>
<protein>
    <recommendedName>
        <fullName evidence="5">UEV domain-containing protein</fullName>
    </recommendedName>
</protein>
<evidence type="ECO:0000256" key="4">
    <source>
        <dbReference type="ARBA" id="ARBA00022927"/>
    </source>
</evidence>
<proteinExistence type="predicted"/>
<comment type="subcellular location">
    <subcellularLocation>
        <location evidence="1">Endosome</location>
    </subcellularLocation>
</comment>
<dbReference type="Proteomes" id="UP001195914">
    <property type="component" value="Unassembled WGS sequence"/>
</dbReference>
<dbReference type="CDD" id="cd11685">
    <property type="entry name" value="UEV_TSG101-like"/>
    <property type="match status" value="1"/>
</dbReference>
<dbReference type="SUPFAM" id="SSF54495">
    <property type="entry name" value="UBC-like"/>
    <property type="match status" value="1"/>
</dbReference>
<dbReference type="InterPro" id="IPR008883">
    <property type="entry name" value="UEV_N"/>
</dbReference>
<dbReference type="InterPro" id="IPR052070">
    <property type="entry name" value="ESCRT-I_UEV_domain"/>
</dbReference>
<dbReference type="SUPFAM" id="SSF140111">
    <property type="entry name" value="Endosomal sorting complex assembly domain"/>
    <property type="match status" value="1"/>
</dbReference>
<dbReference type="GO" id="GO:0000813">
    <property type="term" value="C:ESCRT I complex"/>
    <property type="evidence" value="ECO:0007669"/>
    <property type="project" value="TreeGrafter"/>
</dbReference>
<evidence type="ECO:0000256" key="3">
    <source>
        <dbReference type="ARBA" id="ARBA00022753"/>
    </source>
</evidence>
<evidence type="ECO:0000313" key="7">
    <source>
        <dbReference type="Proteomes" id="UP001195914"/>
    </source>
</evidence>
<dbReference type="Pfam" id="PF05743">
    <property type="entry name" value="UEV"/>
    <property type="match status" value="1"/>
</dbReference>
<dbReference type="Gene3D" id="3.10.110.10">
    <property type="entry name" value="Ubiquitin Conjugating Enzyme"/>
    <property type="match status" value="1"/>
</dbReference>
<dbReference type="GO" id="GO:0015031">
    <property type="term" value="P:protein transport"/>
    <property type="evidence" value="ECO:0007669"/>
    <property type="project" value="UniProtKB-KW"/>
</dbReference>
<dbReference type="GO" id="GO:0043130">
    <property type="term" value="F:ubiquitin binding"/>
    <property type="evidence" value="ECO:0007669"/>
    <property type="project" value="TreeGrafter"/>
</dbReference>
<comment type="caution">
    <text evidence="6">The sequence shown here is derived from an EMBL/GenBank/DDBJ whole genome shotgun (WGS) entry which is preliminary data.</text>
</comment>
<gene>
    <name evidence="6" type="ORF">X943_001539</name>
</gene>
<dbReference type="PROSITE" id="PS51322">
    <property type="entry name" value="UEV"/>
    <property type="match status" value="1"/>
</dbReference>
<dbReference type="AlphaFoldDB" id="A0AAD9LH22"/>
<dbReference type="InterPro" id="IPR037202">
    <property type="entry name" value="ESCRT_assembly_dom"/>
</dbReference>
<evidence type="ECO:0000256" key="2">
    <source>
        <dbReference type="ARBA" id="ARBA00022448"/>
    </source>
</evidence>
<evidence type="ECO:0000259" key="5">
    <source>
        <dbReference type="PROSITE" id="PS51322"/>
    </source>
</evidence>